<dbReference type="Proteomes" id="UP000322025">
    <property type="component" value="Unassembled WGS sequence"/>
</dbReference>
<dbReference type="EMBL" id="VMSO01000014">
    <property type="protein sequence ID" value="KAA8500970.1"/>
    <property type="molecule type" value="Genomic_DNA"/>
</dbReference>
<proteinExistence type="predicted"/>
<evidence type="ECO:0000313" key="2">
    <source>
        <dbReference type="Proteomes" id="UP000322025"/>
    </source>
</evidence>
<reference evidence="1" key="1">
    <citation type="submission" date="2019-07" db="EMBL/GenBank/DDBJ databases">
        <authorList>
            <person name="Wongkuna S."/>
            <person name="Scaria J."/>
        </authorList>
    </citation>
    <scope>NUCLEOTIDE SEQUENCE [LARGE SCALE GENOMIC DNA]</scope>
    <source>
        <strain evidence="1">SW178</strain>
    </source>
</reference>
<evidence type="ECO:0000313" key="1">
    <source>
        <dbReference type="EMBL" id="KAA8500970.1"/>
    </source>
</evidence>
<dbReference type="AlphaFoldDB" id="A0A5M9HVF7"/>
<keyword evidence="2" id="KW-1185">Reference proteome</keyword>
<gene>
    <name evidence="1" type="ORF">FNY66_11055</name>
</gene>
<protein>
    <submittedName>
        <fullName evidence="1">Uncharacterized protein</fullName>
    </submittedName>
</protein>
<name>A0A5M9HVF7_9FIRM</name>
<accession>A0A5M9HVF7</accession>
<sequence>MDEYSRILIEQYCMDHSSAKSRRLQKLVEKSYDITAQYTDADGIFIEKMIDQEQDSGLKKAFQDLNDFMFGW</sequence>
<comment type="caution">
    <text evidence="1">The sequence shown here is derived from an EMBL/GenBank/DDBJ whole genome shotgun (WGS) entry which is preliminary data.</text>
</comment>
<dbReference type="RefSeq" id="WP_087152287.1">
    <property type="nucleotide sequence ID" value="NZ_VMSO01000014.1"/>
</dbReference>
<dbReference type="OrthoDB" id="2061505at2"/>
<organism evidence="1 2">
    <name type="scientific">Mediterraneibacter catenae</name>
    <dbReference type="NCBI Taxonomy" id="2594882"/>
    <lineage>
        <taxon>Bacteria</taxon>
        <taxon>Bacillati</taxon>
        <taxon>Bacillota</taxon>
        <taxon>Clostridia</taxon>
        <taxon>Lachnospirales</taxon>
        <taxon>Lachnospiraceae</taxon>
        <taxon>Mediterraneibacter</taxon>
    </lineage>
</organism>